<dbReference type="NCBIfam" id="TIGR01509">
    <property type="entry name" value="HAD-SF-IA-v3"/>
    <property type="match status" value="1"/>
</dbReference>
<dbReference type="GO" id="GO:0008967">
    <property type="term" value="F:phosphoglycolate phosphatase activity"/>
    <property type="evidence" value="ECO:0007669"/>
    <property type="project" value="UniProtKB-EC"/>
</dbReference>
<dbReference type="OrthoDB" id="9797743at2"/>
<evidence type="ECO:0000256" key="1">
    <source>
        <dbReference type="ARBA" id="ARBA00000830"/>
    </source>
</evidence>
<evidence type="ECO:0000256" key="2">
    <source>
        <dbReference type="ARBA" id="ARBA00004818"/>
    </source>
</evidence>
<dbReference type="SUPFAM" id="SSF56784">
    <property type="entry name" value="HAD-like"/>
    <property type="match status" value="1"/>
</dbReference>
<name>A0A3T0N6P8_9RHOB</name>
<evidence type="ECO:0000313" key="5">
    <source>
        <dbReference type="EMBL" id="AZV79710.1"/>
    </source>
</evidence>
<comment type="catalytic activity">
    <reaction evidence="1">
        <text>2-phosphoglycolate + H2O = glycolate + phosphate</text>
        <dbReference type="Rhea" id="RHEA:14369"/>
        <dbReference type="ChEBI" id="CHEBI:15377"/>
        <dbReference type="ChEBI" id="CHEBI:29805"/>
        <dbReference type="ChEBI" id="CHEBI:43474"/>
        <dbReference type="ChEBI" id="CHEBI:58033"/>
        <dbReference type="EC" id="3.1.3.18"/>
    </reaction>
</comment>
<dbReference type="Gene3D" id="3.40.50.1000">
    <property type="entry name" value="HAD superfamily/HAD-like"/>
    <property type="match status" value="1"/>
</dbReference>
<comment type="pathway">
    <text evidence="2">Organic acid metabolism; glycolate biosynthesis; glycolate from 2-phosphoglycolate: step 1/1.</text>
</comment>
<dbReference type="KEGG" id="sedi:EBB79_18730"/>
<dbReference type="PANTHER" id="PTHR43434:SF1">
    <property type="entry name" value="PHOSPHOGLYCOLATE PHOSPHATASE"/>
    <property type="match status" value="1"/>
</dbReference>
<dbReference type="EC" id="3.1.3.18" evidence="4"/>
<gene>
    <name evidence="5" type="ORF">EBB79_18730</name>
</gene>
<dbReference type="InterPro" id="IPR006439">
    <property type="entry name" value="HAD-SF_hydro_IA"/>
</dbReference>
<comment type="similarity">
    <text evidence="3">Belongs to the HAD-like hydrolase superfamily. CbbY/CbbZ/Gph/YieH family.</text>
</comment>
<keyword evidence="6" id="KW-1185">Reference proteome</keyword>
<proteinExistence type="inferred from homology"/>
<dbReference type="GO" id="GO:0006281">
    <property type="term" value="P:DNA repair"/>
    <property type="evidence" value="ECO:0007669"/>
    <property type="project" value="TreeGrafter"/>
</dbReference>
<dbReference type="SFLD" id="SFLDS00003">
    <property type="entry name" value="Haloacid_Dehalogenase"/>
    <property type="match status" value="1"/>
</dbReference>
<evidence type="ECO:0000313" key="6">
    <source>
        <dbReference type="Proteomes" id="UP000283063"/>
    </source>
</evidence>
<dbReference type="InterPro" id="IPR036412">
    <property type="entry name" value="HAD-like_sf"/>
</dbReference>
<organism evidence="5 6">
    <name type="scientific">Parasedimentitalea marina</name>
    <dbReference type="NCBI Taxonomy" id="2483033"/>
    <lineage>
        <taxon>Bacteria</taxon>
        <taxon>Pseudomonadati</taxon>
        <taxon>Pseudomonadota</taxon>
        <taxon>Alphaproteobacteria</taxon>
        <taxon>Rhodobacterales</taxon>
        <taxon>Paracoccaceae</taxon>
        <taxon>Parasedimentitalea</taxon>
    </lineage>
</organism>
<dbReference type="SFLD" id="SFLDG01129">
    <property type="entry name" value="C1.5:_HAD__Beta-PGM__Phosphata"/>
    <property type="match status" value="1"/>
</dbReference>
<evidence type="ECO:0000256" key="3">
    <source>
        <dbReference type="ARBA" id="ARBA00006171"/>
    </source>
</evidence>
<protein>
    <recommendedName>
        <fullName evidence="4">phosphoglycolate phosphatase</fullName>
        <ecNumber evidence="4">3.1.3.18</ecNumber>
    </recommendedName>
</protein>
<sequence>MPTTFPTPKLVIFDCDGVLVDSEVASNEVLVANLTRYGLQLTLAECMELFVGGTMKGVMAKARDMEADLPADWVADVYQEIYTRLKQGVPLVDGIPGLLAMLDTRGIPVCVASNGSEEKMRITLGPSGLWQRFHPNAIFSAHTLGVAKPEPGLFLAAASHFDVQARDCLVIEDSATGARAASRAGMRCLGYAPEGTGAKLLEQGAEVFGAMHQVPGLIGLSDAGA</sequence>
<dbReference type="InterPro" id="IPR023198">
    <property type="entry name" value="PGP-like_dom2"/>
</dbReference>
<dbReference type="PRINTS" id="PR00413">
    <property type="entry name" value="HADHALOGNASE"/>
</dbReference>
<dbReference type="InterPro" id="IPR050155">
    <property type="entry name" value="HAD-like_hydrolase_sf"/>
</dbReference>
<dbReference type="PANTHER" id="PTHR43434">
    <property type="entry name" value="PHOSPHOGLYCOLATE PHOSPHATASE"/>
    <property type="match status" value="1"/>
</dbReference>
<dbReference type="Gene3D" id="1.10.150.240">
    <property type="entry name" value="Putative phosphatase, domain 2"/>
    <property type="match status" value="1"/>
</dbReference>
<evidence type="ECO:0000256" key="4">
    <source>
        <dbReference type="ARBA" id="ARBA00013078"/>
    </source>
</evidence>
<reference evidence="5 6" key="1">
    <citation type="submission" date="2018-10" db="EMBL/GenBank/DDBJ databases">
        <title>Parasedimentitalea marina sp. nov., a psychrophilic bacterium isolated from deep seawater of the New Britain Trench.</title>
        <authorList>
            <person name="Cao J."/>
        </authorList>
    </citation>
    <scope>NUCLEOTIDE SEQUENCE [LARGE SCALE GENOMIC DNA]</scope>
    <source>
        <strain evidence="5 6">W43</strain>
    </source>
</reference>
<dbReference type="RefSeq" id="WP_127750298.1">
    <property type="nucleotide sequence ID" value="NZ_CP033219.1"/>
</dbReference>
<dbReference type="Proteomes" id="UP000283063">
    <property type="component" value="Chromosome"/>
</dbReference>
<dbReference type="Pfam" id="PF00702">
    <property type="entry name" value="Hydrolase"/>
    <property type="match status" value="1"/>
</dbReference>
<dbReference type="EMBL" id="CP033219">
    <property type="protein sequence ID" value="AZV79710.1"/>
    <property type="molecule type" value="Genomic_DNA"/>
</dbReference>
<dbReference type="GO" id="GO:0005829">
    <property type="term" value="C:cytosol"/>
    <property type="evidence" value="ECO:0007669"/>
    <property type="project" value="TreeGrafter"/>
</dbReference>
<dbReference type="AlphaFoldDB" id="A0A3T0N6P8"/>
<accession>A0A3T0N6P8</accession>
<dbReference type="InterPro" id="IPR023214">
    <property type="entry name" value="HAD_sf"/>
</dbReference>